<keyword evidence="2" id="KW-1185">Reference proteome</keyword>
<gene>
    <name evidence="1" type="ORF">LY79DRAFT_666789</name>
</gene>
<evidence type="ECO:0000313" key="2">
    <source>
        <dbReference type="Proteomes" id="UP001230504"/>
    </source>
</evidence>
<dbReference type="RefSeq" id="XP_060418310.1">
    <property type="nucleotide sequence ID" value="XM_060563280.1"/>
</dbReference>
<protein>
    <submittedName>
        <fullName evidence="1">Uncharacterized protein</fullName>
    </submittedName>
</protein>
<organism evidence="1 2">
    <name type="scientific">Colletotrichum navitas</name>
    <dbReference type="NCBI Taxonomy" id="681940"/>
    <lineage>
        <taxon>Eukaryota</taxon>
        <taxon>Fungi</taxon>
        <taxon>Dikarya</taxon>
        <taxon>Ascomycota</taxon>
        <taxon>Pezizomycotina</taxon>
        <taxon>Sordariomycetes</taxon>
        <taxon>Hypocreomycetidae</taxon>
        <taxon>Glomerellales</taxon>
        <taxon>Glomerellaceae</taxon>
        <taxon>Colletotrichum</taxon>
        <taxon>Colletotrichum graminicola species complex</taxon>
    </lineage>
</organism>
<dbReference type="Proteomes" id="UP001230504">
    <property type="component" value="Unassembled WGS sequence"/>
</dbReference>
<sequence>MASPTVANMQPEKKYILRIVSDEGSLSNATLFLGSDGSLVLKTAGAGAGEPPVVVKSGRNPSTIAIDGPAEEALILQGPPGKGEHRLRASTRVTPFGVGSAICHDAWEVARDASGQRLLLRYRNENFGDRSWVAVPPREPEDGGAWTVWWYEPLPFNVQDLPGYVGVDVEVVPV</sequence>
<name>A0AAD8Q843_9PEZI</name>
<dbReference type="AlphaFoldDB" id="A0AAD8Q843"/>
<dbReference type="EMBL" id="JAHLJV010000008">
    <property type="protein sequence ID" value="KAK1597520.1"/>
    <property type="molecule type" value="Genomic_DNA"/>
</dbReference>
<dbReference type="GeneID" id="85447520"/>
<reference evidence="1" key="1">
    <citation type="submission" date="2021-06" db="EMBL/GenBank/DDBJ databases">
        <title>Comparative genomics, transcriptomics and evolutionary studies reveal genomic signatures of adaptation to plant cell wall in hemibiotrophic fungi.</title>
        <authorList>
            <consortium name="DOE Joint Genome Institute"/>
            <person name="Baroncelli R."/>
            <person name="Diaz J.F."/>
            <person name="Benocci T."/>
            <person name="Peng M."/>
            <person name="Battaglia E."/>
            <person name="Haridas S."/>
            <person name="Andreopoulos W."/>
            <person name="Labutti K."/>
            <person name="Pangilinan J."/>
            <person name="Floch G.L."/>
            <person name="Makela M.R."/>
            <person name="Henrissat B."/>
            <person name="Grigoriev I.V."/>
            <person name="Crouch J.A."/>
            <person name="De Vries R.P."/>
            <person name="Sukno S.A."/>
            <person name="Thon M.R."/>
        </authorList>
    </citation>
    <scope>NUCLEOTIDE SEQUENCE</scope>
    <source>
        <strain evidence="1">CBS 125086</strain>
    </source>
</reference>
<comment type="caution">
    <text evidence="1">The sequence shown here is derived from an EMBL/GenBank/DDBJ whole genome shotgun (WGS) entry which is preliminary data.</text>
</comment>
<proteinExistence type="predicted"/>
<evidence type="ECO:0000313" key="1">
    <source>
        <dbReference type="EMBL" id="KAK1597520.1"/>
    </source>
</evidence>
<accession>A0AAD8Q843</accession>